<dbReference type="EMBL" id="BTSY01000003">
    <property type="protein sequence ID" value="GMT21208.1"/>
    <property type="molecule type" value="Genomic_DNA"/>
</dbReference>
<sequence>QMFRALDDLEDENASKPVVSTVIVRRRLPNPAALAAGMVGRHHGIGVHFELMIGAEDRLANYEGTTCGASTHAVIIALEEMLRHPDELDKDWVVVTPCTYLIDGVATETNEPSQCAACRSRGNPDHVRKVCRLLRRFPRHVQLTNTPRNETARQLAFKSIRRLNGKGDSDCSDVE</sequence>
<gene>
    <name evidence="1" type="ORF">PFISCL1PPCAC_12505</name>
</gene>
<dbReference type="Proteomes" id="UP001432322">
    <property type="component" value="Unassembled WGS sequence"/>
</dbReference>
<name>A0AAV5VSB1_9BILA</name>
<accession>A0AAV5VSB1</accession>
<evidence type="ECO:0000313" key="2">
    <source>
        <dbReference type="Proteomes" id="UP001432322"/>
    </source>
</evidence>
<evidence type="ECO:0008006" key="3">
    <source>
        <dbReference type="Google" id="ProtNLM"/>
    </source>
</evidence>
<feature type="non-terminal residue" evidence="1">
    <location>
        <position position="1"/>
    </location>
</feature>
<dbReference type="AlphaFoldDB" id="A0AAV5VSB1"/>
<organism evidence="1 2">
    <name type="scientific">Pristionchus fissidentatus</name>
    <dbReference type="NCBI Taxonomy" id="1538716"/>
    <lineage>
        <taxon>Eukaryota</taxon>
        <taxon>Metazoa</taxon>
        <taxon>Ecdysozoa</taxon>
        <taxon>Nematoda</taxon>
        <taxon>Chromadorea</taxon>
        <taxon>Rhabditida</taxon>
        <taxon>Rhabditina</taxon>
        <taxon>Diplogasteromorpha</taxon>
        <taxon>Diplogasteroidea</taxon>
        <taxon>Neodiplogasteridae</taxon>
        <taxon>Pristionchus</taxon>
    </lineage>
</organism>
<evidence type="ECO:0000313" key="1">
    <source>
        <dbReference type="EMBL" id="GMT21208.1"/>
    </source>
</evidence>
<proteinExistence type="predicted"/>
<reference evidence="1" key="1">
    <citation type="submission" date="2023-10" db="EMBL/GenBank/DDBJ databases">
        <title>Genome assembly of Pristionchus species.</title>
        <authorList>
            <person name="Yoshida K."/>
            <person name="Sommer R.J."/>
        </authorList>
    </citation>
    <scope>NUCLEOTIDE SEQUENCE</scope>
    <source>
        <strain evidence="1">RS5133</strain>
    </source>
</reference>
<protein>
    <recommendedName>
        <fullName evidence="3">RNase H type-1 domain-containing protein</fullName>
    </recommendedName>
</protein>
<keyword evidence="2" id="KW-1185">Reference proteome</keyword>
<comment type="caution">
    <text evidence="1">The sequence shown here is derived from an EMBL/GenBank/DDBJ whole genome shotgun (WGS) entry which is preliminary data.</text>
</comment>